<feature type="transmembrane region" description="Helical" evidence="6">
    <location>
        <begin position="331"/>
        <end position="353"/>
    </location>
</feature>
<evidence type="ECO:0000256" key="5">
    <source>
        <dbReference type="ARBA" id="ARBA00023136"/>
    </source>
</evidence>
<proteinExistence type="predicted"/>
<feature type="transmembrane region" description="Helical" evidence="6">
    <location>
        <begin position="296"/>
        <end position="319"/>
    </location>
</feature>
<dbReference type="Proteomes" id="UP000595095">
    <property type="component" value="Chromosome"/>
</dbReference>
<feature type="transmembrane region" description="Helical" evidence="6">
    <location>
        <begin position="171"/>
        <end position="191"/>
    </location>
</feature>
<dbReference type="AlphaFoldDB" id="A0A7S9DWE6"/>
<comment type="subcellular location">
    <subcellularLocation>
        <location evidence="1">Cell membrane</location>
        <topology evidence="1">Multi-pass membrane protein</topology>
    </subcellularLocation>
</comment>
<evidence type="ECO:0000256" key="6">
    <source>
        <dbReference type="SAM" id="Phobius"/>
    </source>
</evidence>
<feature type="transmembrane region" description="Helical" evidence="6">
    <location>
        <begin position="111"/>
        <end position="130"/>
    </location>
</feature>
<evidence type="ECO:0000256" key="3">
    <source>
        <dbReference type="ARBA" id="ARBA00022692"/>
    </source>
</evidence>
<gene>
    <name evidence="7" type="ORF">IT774_13535</name>
</gene>
<keyword evidence="8" id="KW-1185">Reference proteome</keyword>
<dbReference type="EMBL" id="CP064795">
    <property type="protein sequence ID" value="QPG05138.1"/>
    <property type="molecule type" value="Genomic_DNA"/>
</dbReference>
<evidence type="ECO:0000256" key="2">
    <source>
        <dbReference type="ARBA" id="ARBA00022475"/>
    </source>
</evidence>
<dbReference type="RefSeq" id="WP_195810229.1">
    <property type="nucleotide sequence ID" value="NZ_CP064795.1"/>
</dbReference>
<dbReference type="PANTHER" id="PTHR30250:SF11">
    <property type="entry name" value="O-ANTIGEN TRANSPORTER-RELATED"/>
    <property type="match status" value="1"/>
</dbReference>
<reference evidence="7 8" key="1">
    <citation type="submission" date="2020-11" db="EMBL/GenBank/DDBJ databases">
        <title>Complete genome sequence for Salinimonas sp. strain G2-b.</title>
        <authorList>
            <person name="Park S.-J."/>
        </authorList>
    </citation>
    <scope>NUCLEOTIDE SEQUENCE [LARGE SCALE GENOMIC DNA]</scope>
    <source>
        <strain evidence="7 8">G2-b</strain>
    </source>
</reference>
<keyword evidence="3 6" id="KW-0812">Transmembrane</keyword>
<organism evidence="7 8">
    <name type="scientific">Salinimonas marina</name>
    <dbReference type="NCBI Taxonomy" id="2785918"/>
    <lineage>
        <taxon>Bacteria</taxon>
        <taxon>Pseudomonadati</taxon>
        <taxon>Pseudomonadota</taxon>
        <taxon>Gammaproteobacteria</taxon>
        <taxon>Alteromonadales</taxon>
        <taxon>Alteromonadaceae</taxon>
        <taxon>Alteromonas/Salinimonas group</taxon>
        <taxon>Salinimonas</taxon>
    </lineage>
</organism>
<evidence type="ECO:0000256" key="4">
    <source>
        <dbReference type="ARBA" id="ARBA00022989"/>
    </source>
</evidence>
<dbReference type="InterPro" id="IPR050833">
    <property type="entry name" value="Poly_Biosynth_Transport"/>
</dbReference>
<dbReference type="KEGG" id="smaa:IT774_13535"/>
<feature type="transmembrane region" description="Helical" evidence="6">
    <location>
        <begin position="384"/>
        <end position="404"/>
    </location>
</feature>
<sequence>MIKKNIVAGLYAQIINSIIPVVSIPLLLSYLGEKDYADWIVVSLFPAYIAASDIGFSYVMCNDIFINYKNYKRSVKRAIYTTAIFFTCFVLIVIAAALLLVTLLVGEINNYSAMVSLICWGAISLYNPFIELKFKINDVYHEFLFLINSIRLIEWLVSVFLLIFTQEILPMAISLFITRLALTIFLAAYSSRFNRKVIFKKSSFDIIFIKRFYRKSILFSSFSLSNILSVQGITYVVSVIYSDALLILFNAYRTLTRFMTQLLAVINKAYWPRFSVLYGNSDVKNLKIKVHECRNISFLLLCISSIVLLIFAELAVYLWLGRDFYFDRELFTSLLFIAVLNGIWQTDWVLLMASNKHDDFAIKLFLIYATSLLGFYLSSISLPLQKAVCSVAVFEIFIIYICVFKNGTKLEIFSSKEPT</sequence>
<protein>
    <submittedName>
        <fullName evidence="7">Uncharacterized protein</fullName>
    </submittedName>
</protein>
<evidence type="ECO:0000313" key="8">
    <source>
        <dbReference type="Proteomes" id="UP000595095"/>
    </source>
</evidence>
<dbReference type="PANTHER" id="PTHR30250">
    <property type="entry name" value="PST FAMILY PREDICTED COLANIC ACID TRANSPORTER"/>
    <property type="match status" value="1"/>
</dbReference>
<keyword evidence="5 6" id="KW-0472">Membrane</keyword>
<feature type="transmembrane region" description="Helical" evidence="6">
    <location>
        <begin position="360"/>
        <end position="378"/>
    </location>
</feature>
<feature type="transmembrane region" description="Helical" evidence="6">
    <location>
        <begin position="78"/>
        <end position="105"/>
    </location>
</feature>
<feature type="transmembrane region" description="Helical" evidence="6">
    <location>
        <begin position="212"/>
        <end position="229"/>
    </location>
</feature>
<keyword evidence="2" id="KW-1003">Cell membrane</keyword>
<evidence type="ECO:0000313" key="7">
    <source>
        <dbReference type="EMBL" id="QPG05138.1"/>
    </source>
</evidence>
<feature type="transmembrane region" description="Helical" evidence="6">
    <location>
        <begin position="7"/>
        <end position="28"/>
    </location>
</feature>
<dbReference type="GO" id="GO:0005886">
    <property type="term" value="C:plasma membrane"/>
    <property type="evidence" value="ECO:0007669"/>
    <property type="project" value="UniProtKB-SubCell"/>
</dbReference>
<name>A0A7S9DWE6_9ALTE</name>
<feature type="transmembrane region" description="Helical" evidence="6">
    <location>
        <begin position="40"/>
        <end position="66"/>
    </location>
</feature>
<keyword evidence="4 6" id="KW-1133">Transmembrane helix</keyword>
<feature type="transmembrane region" description="Helical" evidence="6">
    <location>
        <begin position="142"/>
        <end position="165"/>
    </location>
</feature>
<accession>A0A7S9DWE6</accession>
<evidence type="ECO:0000256" key="1">
    <source>
        <dbReference type="ARBA" id="ARBA00004651"/>
    </source>
</evidence>